<keyword evidence="3" id="KW-0804">Transcription</keyword>
<comment type="caution">
    <text evidence="5">The sequence shown here is derived from an EMBL/GenBank/DDBJ whole genome shotgun (WGS) entry which is preliminary data.</text>
</comment>
<name>A0ABU9Z2U5_9RHOO</name>
<feature type="domain" description="HTH araC/xylS-type" evidence="4">
    <location>
        <begin position="14"/>
        <end position="113"/>
    </location>
</feature>
<evidence type="ECO:0000259" key="4">
    <source>
        <dbReference type="PROSITE" id="PS01124"/>
    </source>
</evidence>
<dbReference type="SUPFAM" id="SSF55136">
    <property type="entry name" value="Probable bacterial effector-binding domain"/>
    <property type="match status" value="1"/>
</dbReference>
<proteinExistence type="predicted"/>
<dbReference type="SUPFAM" id="SSF46689">
    <property type="entry name" value="Homeodomain-like"/>
    <property type="match status" value="2"/>
</dbReference>
<dbReference type="Pfam" id="PF12833">
    <property type="entry name" value="HTH_18"/>
    <property type="match status" value="1"/>
</dbReference>
<dbReference type="SMART" id="SM00342">
    <property type="entry name" value="HTH_ARAC"/>
    <property type="match status" value="1"/>
</dbReference>
<evidence type="ECO:0000256" key="3">
    <source>
        <dbReference type="ARBA" id="ARBA00023163"/>
    </source>
</evidence>
<reference evidence="5 6" key="1">
    <citation type="journal article" date="2018" name="Int. J. Syst. Evol. Microbiol.">
        <title>Uliginosibacterium sediminicola sp. nov., isolated from freshwater sediment.</title>
        <authorList>
            <person name="Hwang W.M."/>
            <person name="Kim S.M."/>
            <person name="Kang K."/>
            <person name="Ahn T.Y."/>
        </authorList>
    </citation>
    <scope>NUCLEOTIDE SEQUENCE [LARGE SCALE GENOMIC DNA]</scope>
    <source>
        <strain evidence="5 6">M1-21</strain>
    </source>
</reference>
<evidence type="ECO:0000256" key="1">
    <source>
        <dbReference type="ARBA" id="ARBA00023015"/>
    </source>
</evidence>
<dbReference type="RefSeq" id="WP_345921193.1">
    <property type="nucleotide sequence ID" value="NZ_JBDIVE010000013.1"/>
</dbReference>
<dbReference type="InterPro" id="IPR018060">
    <property type="entry name" value="HTH_AraC"/>
</dbReference>
<accession>A0ABU9Z2U5</accession>
<dbReference type="InterPro" id="IPR011256">
    <property type="entry name" value="Reg_factor_effector_dom_sf"/>
</dbReference>
<dbReference type="PANTHER" id="PTHR46796">
    <property type="entry name" value="HTH-TYPE TRANSCRIPTIONAL ACTIVATOR RHAS-RELATED"/>
    <property type="match status" value="1"/>
</dbReference>
<dbReference type="InterPro" id="IPR009057">
    <property type="entry name" value="Homeodomain-like_sf"/>
</dbReference>
<evidence type="ECO:0000256" key="2">
    <source>
        <dbReference type="ARBA" id="ARBA00023125"/>
    </source>
</evidence>
<protein>
    <submittedName>
        <fullName evidence="5">AraC family transcriptional regulator</fullName>
    </submittedName>
</protein>
<dbReference type="InterPro" id="IPR018062">
    <property type="entry name" value="HTH_AraC-typ_CS"/>
</dbReference>
<keyword evidence="2" id="KW-0238">DNA-binding</keyword>
<dbReference type="EMBL" id="JBDIVE010000013">
    <property type="protein sequence ID" value="MEN3070414.1"/>
    <property type="molecule type" value="Genomic_DNA"/>
</dbReference>
<dbReference type="InterPro" id="IPR050204">
    <property type="entry name" value="AraC_XylS_family_regulators"/>
</dbReference>
<evidence type="ECO:0000313" key="5">
    <source>
        <dbReference type="EMBL" id="MEN3070414.1"/>
    </source>
</evidence>
<organism evidence="5 6">
    <name type="scientific">Uliginosibacterium sediminicola</name>
    <dbReference type="NCBI Taxonomy" id="2024550"/>
    <lineage>
        <taxon>Bacteria</taxon>
        <taxon>Pseudomonadati</taxon>
        <taxon>Pseudomonadota</taxon>
        <taxon>Betaproteobacteria</taxon>
        <taxon>Rhodocyclales</taxon>
        <taxon>Zoogloeaceae</taxon>
        <taxon>Uliginosibacterium</taxon>
    </lineage>
</organism>
<evidence type="ECO:0000313" key="6">
    <source>
        <dbReference type="Proteomes" id="UP001410394"/>
    </source>
</evidence>
<dbReference type="Proteomes" id="UP001410394">
    <property type="component" value="Unassembled WGS sequence"/>
</dbReference>
<keyword evidence="6" id="KW-1185">Reference proteome</keyword>
<dbReference type="PROSITE" id="PS00041">
    <property type="entry name" value="HTH_ARAC_FAMILY_1"/>
    <property type="match status" value="1"/>
</dbReference>
<dbReference type="PROSITE" id="PS01124">
    <property type="entry name" value="HTH_ARAC_FAMILY_2"/>
    <property type="match status" value="1"/>
</dbReference>
<sequence length="268" mass="30196">MQVTRLTRRLIHLRQVAQHIDQQLDSALKLGDLADIAHLSRFHFERVFAHYAGESPLTRVRRLRLLRARQRIEQGEVSSLLELALDSGYNSPEAFSRAFRAQFGCAPSQWPRAAAPETPRFRVTHLPAFAIQYIPFRGSLQDSLHPFDELRARAMLQDIPRERRKGWCVQYSGLHAGETVELHAALLSERLGTRIKQLSLGELPGGEYAVISLQGSYALPDPATLAARILQDTGRRAGNGPLLRSFHNASYLPAEFEKRSELYVPLAS</sequence>
<gene>
    <name evidence="5" type="ORF">ABDB84_18155</name>
</gene>
<dbReference type="Gene3D" id="1.10.10.60">
    <property type="entry name" value="Homeodomain-like"/>
    <property type="match status" value="1"/>
</dbReference>
<keyword evidence="1" id="KW-0805">Transcription regulation</keyword>